<dbReference type="InterPro" id="IPR006037">
    <property type="entry name" value="RCK_C"/>
</dbReference>
<evidence type="ECO:0000256" key="3">
    <source>
        <dbReference type="ARBA" id="ARBA00022538"/>
    </source>
</evidence>
<dbReference type="InterPro" id="IPR006036">
    <property type="entry name" value="K_uptake_TrkA"/>
</dbReference>
<dbReference type="PROSITE" id="PS51201">
    <property type="entry name" value="RCK_N"/>
    <property type="match status" value="1"/>
</dbReference>
<dbReference type="SUPFAM" id="SSF116726">
    <property type="entry name" value="TrkA C-terminal domain-like"/>
    <property type="match status" value="1"/>
</dbReference>
<dbReference type="InterPro" id="IPR050721">
    <property type="entry name" value="Trk_Ktr_HKT_K-transport"/>
</dbReference>
<dbReference type="Proteomes" id="UP000015381">
    <property type="component" value="Chromosome I"/>
</dbReference>
<keyword evidence="2" id="KW-0813">Transport</keyword>
<evidence type="ECO:0000313" key="10">
    <source>
        <dbReference type="Proteomes" id="UP000015381"/>
    </source>
</evidence>
<dbReference type="PRINTS" id="PR00335">
    <property type="entry name" value="KUPTAKETRKA"/>
</dbReference>
<dbReference type="InterPro" id="IPR003148">
    <property type="entry name" value="RCK_N"/>
</dbReference>
<keyword evidence="4" id="KW-0630">Potassium</keyword>
<dbReference type="HOGENOM" id="CLU_046525_2_2_2"/>
<evidence type="ECO:0000256" key="1">
    <source>
        <dbReference type="ARBA" id="ARBA00003660"/>
    </source>
</evidence>
<proteinExistence type="predicted"/>
<evidence type="ECO:0000259" key="8">
    <source>
        <dbReference type="PROSITE" id="PS51202"/>
    </source>
</evidence>
<protein>
    <submittedName>
        <fullName evidence="9">TrkA-N domain protein</fullName>
    </submittedName>
</protein>
<dbReference type="PANTHER" id="PTHR43833">
    <property type="entry name" value="POTASSIUM CHANNEL PROTEIN 2-RELATED-RELATED"/>
    <property type="match status" value="1"/>
</dbReference>
<evidence type="ECO:0000256" key="2">
    <source>
        <dbReference type="ARBA" id="ARBA00022448"/>
    </source>
</evidence>
<dbReference type="KEGG" id="hti:HTIA_1506"/>
<reference evidence="9 10" key="1">
    <citation type="journal article" date="2014" name="Environ. Microbiol.">
        <title>Halorhabdus tiamatea: proteogenomics and glycosidase activity measurements identify the first cultivated euryarchaeon from a deep-sea anoxic brine lake as potential polysaccharide degrader.</title>
        <authorList>
            <person name="Werner J."/>
            <person name="Ferrer M."/>
            <person name="Michel G."/>
            <person name="Mann A.J."/>
            <person name="Huang S."/>
            <person name="Juarez S."/>
            <person name="Ciordia S."/>
            <person name="Albar J.P."/>
            <person name="Alcaide M."/>
            <person name="La Cono V."/>
            <person name="Yakimov M.M."/>
            <person name="Antunes A."/>
            <person name="Taborda M."/>
            <person name="Da Costa M.S."/>
            <person name="Amann R.I."/>
            <person name="Gloeckner F.O."/>
            <person name="Golyshina O.V."/>
            <person name="Golyshin P.N."/>
            <person name="Teeling H."/>
        </authorList>
    </citation>
    <scope>NUCLEOTIDE SEQUENCE [LARGE SCALE GENOMIC DNA]</scope>
    <source>
        <strain evidence="10">SARL4B</strain>
    </source>
</reference>
<dbReference type="Gene3D" id="3.30.70.1450">
    <property type="entry name" value="Regulator of K+ conductance, C-terminal domain"/>
    <property type="match status" value="1"/>
</dbReference>
<evidence type="ECO:0000313" key="9">
    <source>
        <dbReference type="EMBL" id="CCQ33633.1"/>
    </source>
</evidence>
<evidence type="ECO:0000259" key="7">
    <source>
        <dbReference type="PROSITE" id="PS51201"/>
    </source>
</evidence>
<evidence type="ECO:0000256" key="6">
    <source>
        <dbReference type="ARBA" id="ARBA00023065"/>
    </source>
</evidence>
<organism evidence="9 10">
    <name type="scientific">Halorhabdus tiamatea SARL4B</name>
    <dbReference type="NCBI Taxonomy" id="1033806"/>
    <lineage>
        <taxon>Archaea</taxon>
        <taxon>Methanobacteriati</taxon>
        <taxon>Methanobacteriota</taxon>
        <taxon>Stenosarchaea group</taxon>
        <taxon>Halobacteria</taxon>
        <taxon>Halobacteriales</taxon>
        <taxon>Haloarculaceae</taxon>
        <taxon>Halorhabdus</taxon>
    </lineage>
</organism>
<keyword evidence="5" id="KW-0520">NAD</keyword>
<dbReference type="InterPro" id="IPR036721">
    <property type="entry name" value="RCK_C_sf"/>
</dbReference>
<sequence length="229" mass="24308">MVAHHTDMEFVIVGFGRVGMRTARVLAEEGHDVTIVEVDATKAERAREEGFETVRGDCNDEDVLEAAGIATADAIAGLTGDLNANFAACMVGKHHGARTVLRIDEDYRQELYEKYASDVDEVIYPERLGAAGAKTALLGGDFNVLADLTEDLTVASIRIPEGSPAVGTRVVTLDLPGDAQVYAHGRDDEPMSIPLPRATIQAGDRIAITAPPDRVADVRASLAAAESPA</sequence>
<gene>
    <name evidence="9" type="ORF">HTIA_1506</name>
</gene>
<evidence type="ECO:0000256" key="4">
    <source>
        <dbReference type="ARBA" id="ARBA00022958"/>
    </source>
</evidence>
<comment type="function">
    <text evidence="1">Part of a potassium transport system.</text>
</comment>
<feature type="domain" description="RCK N-terminal" evidence="7">
    <location>
        <begin position="7"/>
        <end position="123"/>
    </location>
</feature>
<dbReference type="Pfam" id="PF02080">
    <property type="entry name" value="TrkA_C"/>
    <property type="match status" value="1"/>
</dbReference>
<evidence type="ECO:0000256" key="5">
    <source>
        <dbReference type="ARBA" id="ARBA00023027"/>
    </source>
</evidence>
<dbReference type="PANTHER" id="PTHR43833:SF5">
    <property type="entry name" value="TRK SYSTEM POTASSIUM UPTAKE PROTEIN TRKA"/>
    <property type="match status" value="1"/>
</dbReference>
<keyword evidence="10" id="KW-1185">Reference proteome</keyword>
<dbReference type="EMBL" id="HF571520">
    <property type="protein sequence ID" value="CCQ33633.1"/>
    <property type="molecule type" value="Genomic_DNA"/>
</dbReference>
<name>S6D0Q5_9EURY</name>
<dbReference type="GO" id="GO:0015079">
    <property type="term" value="F:potassium ion transmembrane transporter activity"/>
    <property type="evidence" value="ECO:0007669"/>
    <property type="project" value="InterPro"/>
</dbReference>
<keyword evidence="3" id="KW-0633">Potassium transport</keyword>
<dbReference type="PATRIC" id="fig|1033806.12.peg.1494"/>
<dbReference type="PROSITE" id="PS51202">
    <property type="entry name" value="RCK_C"/>
    <property type="match status" value="1"/>
</dbReference>
<dbReference type="Pfam" id="PF02254">
    <property type="entry name" value="TrkA_N"/>
    <property type="match status" value="1"/>
</dbReference>
<feature type="domain" description="RCK C-terminal" evidence="8">
    <location>
        <begin position="142"/>
        <end position="224"/>
    </location>
</feature>
<keyword evidence="6" id="KW-0406">Ion transport</keyword>
<dbReference type="AlphaFoldDB" id="S6D0Q5"/>
<dbReference type="Gene3D" id="3.40.50.720">
    <property type="entry name" value="NAD(P)-binding Rossmann-like Domain"/>
    <property type="match status" value="1"/>
</dbReference>
<dbReference type="GO" id="GO:0005886">
    <property type="term" value="C:plasma membrane"/>
    <property type="evidence" value="ECO:0007669"/>
    <property type="project" value="InterPro"/>
</dbReference>
<accession>S6D0Q5</accession>
<dbReference type="SUPFAM" id="SSF51735">
    <property type="entry name" value="NAD(P)-binding Rossmann-fold domains"/>
    <property type="match status" value="1"/>
</dbReference>
<dbReference type="InterPro" id="IPR036291">
    <property type="entry name" value="NAD(P)-bd_dom_sf"/>
</dbReference>